<comment type="similarity">
    <text evidence="2 8">Belongs to the nucleobase:cation symporter-2 (NCS2) (TC 2.A.40) family. Azg-like subfamily.</text>
</comment>
<evidence type="ECO:0000256" key="2">
    <source>
        <dbReference type="ARBA" id="ARBA00005697"/>
    </source>
</evidence>
<keyword evidence="7 8" id="KW-0472">Membrane</keyword>
<feature type="transmembrane region" description="Helical" evidence="9">
    <location>
        <begin position="238"/>
        <end position="262"/>
    </location>
</feature>
<dbReference type="EMBL" id="CP010311">
    <property type="protein sequence ID" value="AJF05955.1"/>
    <property type="molecule type" value="Genomic_DNA"/>
</dbReference>
<feature type="transmembrane region" description="Helical" evidence="9">
    <location>
        <begin position="160"/>
        <end position="184"/>
    </location>
</feature>
<dbReference type="InterPro" id="IPR006043">
    <property type="entry name" value="NCS2"/>
</dbReference>
<dbReference type="Pfam" id="PF00860">
    <property type="entry name" value="Xan_ur_permease"/>
    <property type="match status" value="1"/>
</dbReference>
<protein>
    <submittedName>
        <fullName evidence="10">Guanine permease</fullName>
    </submittedName>
</protein>
<dbReference type="STRING" id="483547.GSUB_04410"/>
<evidence type="ECO:0000313" key="10">
    <source>
        <dbReference type="EMBL" id="AJF05955.1"/>
    </source>
</evidence>
<keyword evidence="6 8" id="KW-1133">Transmembrane helix</keyword>
<feature type="transmembrane region" description="Helical" evidence="9">
    <location>
        <begin position="97"/>
        <end position="119"/>
    </location>
</feature>
<dbReference type="GO" id="GO:0005345">
    <property type="term" value="F:purine nucleobase transmembrane transporter activity"/>
    <property type="evidence" value="ECO:0007669"/>
    <property type="project" value="TreeGrafter"/>
</dbReference>
<dbReference type="InterPro" id="IPR045018">
    <property type="entry name" value="Azg-like"/>
</dbReference>
<evidence type="ECO:0000256" key="8">
    <source>
        <dbReference type="PIRNR" id="PIRNR005353"/>
    </source>
</evidence>
<dbReference type="KEGG" id="gsb:GSUB_04410"/>
<dbReference type="OrthoDB" id="9808458at2"/>
<accession>A0A0B5FPD2</accession>
<comment type="subcellular location">
    <subcellularLocation>
        <location evidence="1 8">Cell membrane</location>
        <topology evidence="1 8">Multi-pass membrane protein</topology>
    </subcellularLocation>
</comment>
<evidence type="ECO:0000256" key="7">
    <source>
        <dbReference type="ARBA" id="ARBA00023136"/>
    </source>
</evidence>
<keyword evidence="4 8" id="KW-1003">Cell membrane</keyword>
<evidence type="ECO:0000256" key="5">
    <source>
        <dbReference type="ARBA" id="ARBA00022692"/>
    </source>
</evidence>
<gene>
    <name evidence="10" type="ORF">GSUB_04410</name>
</gene>
<dbReference type="RefSeq" id="WP_040199380.1">
    <property type="nucleotide sequence ID" value="NZ_CP010311.1"/>
</dbReference>
<evidence type="ECO:0000313" key="11">
    <source>
        <dbReference type="Proteomes" id="UP000035036"/>
    </source>
</evidence>
<feature type="transmembrane region" description="Helical" evidence="9">
    <location>
        <begin position="316"/>
        <end position="337"/>
    </location>
</feature>
<evidence type="ECO:0000256" key="3">
    <source>
        <dbReference type="ARBA" id="ARBA00022448"/>
    </source>
</evidence>
<dbReference type="GO" id="GO:0005886">
    <property type="term" value="C:plasma membrane"/>
    <property type="evidence" value="ECO:0007669"/>
    <property type="project" value="UniProtKB-SubCell"/>
</dbReference>
<dbReference type="PIRSF" id="PIRSF005353">
    <property type="entry name" value="PbuG"/>
    <property type="match status" value="1"/>
</dbReference>
<feature type="transmembrane region" description="Helical" evidence="9">
    <location>
        <begin position="191"/>
        <end position="212"/>
    </location>
</feature>
<sequence>MLEKFFHLHSRGSNLRTEAIAGATTFLTGAYIVFVNPAILGETGMDRAALTTVTCLVAALATLLIALWANVPLMMAPGMGLNAFFAYTLVLGEGLPWQTALGVVFLSGAFFLVLTLLGVRERLVQAIPASLRLATSVGIGLFIAFIGMQNLGLVVQSEAVLVQLGSLTPEVLLGLGGLLGIALLERLHVRGSILIAILGTAVAGMLFGLTPFPESIVAPPPSITPLAFSLDIWGAMKISLWASIFSFMFVDLFDSLGTMLAVCREAGLSDREGRIPGLSRMLTADALATVGGALLGTSTTTAYVESASGVADGGRTGLTSVFTALLFFLAAFFTPLIAAVPSYATAPALMAVGLFMMRGIGQIDFYDFEESLPAFLTLILMPLTYSIATGLAFGFVSFVLLKICLGKWHSCDPFLMAAALLSLISLLV</sequence>
<dbReference type="InterPro" id="IPR026033">
    <property type="entry name" value="Azg-like_bact_archaea"/>
</dbReference>
<feature type="transmembrane region" description="Helical" evidence="9">
    <location>
        <begin position="375"/>
        <end position="401"/>
    </location>
</feature>
<feature type="transmembrane region" description="Helical" evidence="9">
    <location>
        <begin position="48"/>
        <end position="69"/>
    </location>
</feature>
<keyword evidence="11" id="KW-1185">Reference proteome</keyword>
<dbReference type="HOGENOM" id="CLU_024508_0_1_7"/>
<evidence type="ECO:0000256" key="9">
    <source>
        <dbReference type="SAM" id="Phobius"/>
    </source>
</evidence>
<dbReference type="PANTHER" id="PTHR43337">
    <property type="entry name" value="XANTHINE/URACIL PERMEASE C887.17-RELATED"/>
    <property type="match status" value="1"/>
</dbReference>
<organism evidence="10 11">
    <name type="scientific">Geoalkalibacter subterraneus</name>
    <dbReference type="NCBI Taxonomy" id="483547"/>
    <lineage>
        <taxon>Bacteria</taxon>
        <taxon>Pseudomonadati</taxon>
        <taxon>Thermodesulfobacteriota</taxon>
        <taxon>Desulfuromonadia</taxon>
        <taxon>Desulfuromonadales</taxon>
        <taxon>Geoalkalibacteraceae</taxon>
        <taxon>Geoalkalibacter</taxon>
    </lineage>
</organism>
<name>A0A0B5FPD2_9BACT</name>
<proteinExistence type="inferred from homology"/>
<dbReference type="Proteomes" id="UP000035036">
    <property type="component" value="Chromosome"/>
</dbReference>
<feature type="transmembrane region" description="Helical" evidence="9">
    <location>
        <begin position="20"/>
        <end position="41"/>
    </location>
</feature>
<dbReference type="AlphaFoldDB" id="A0A0B5FPD2"/>
<keyword evidence="3 8" id="KW-0813">Transport</keyword>
<evidence type="ECO:0000256" key="6">
    <source>
        <dbReference type="ARBA" id="ARBA00022989"/>
    </source>
</evidence>
<reference evidence="10 11" key="1">
    <citation type="journal article" date="2015" name="Genome Announc.">
        <title>Genomes of Geoalkalibacter ferrihydriticus Z-0531T and Geoalkalibacter subterraneus Red1T, Two Haloalkaliphilic Metal-Reducing Deltaproteobacteria.</title>
        <authorList>
            <person name="Badalamenti J.P."/>
            <person name="Krajmalnik-Brown R."/>
            <person name="Torres C.I."/>
            <person name="Bond D.R."/>
        </authorList>
    </citation>
    <scope>NUCLEOTIDE SEQUENCE [LARGE SCALE GENOMIC DNA]</scope>
    <source>
        <strain evidence="10 11">Red1</strain>
    </source>
</reference>
<keyword evidence="5 8" id="KW-0812">Transmembrane</keyword>
<dbReference type="PANTHER" id="PTHR43337:SF1">
    <property type="entry name" value="XANTHINE_URACIL PERMEASE C887.17-RELATED"/>
    <property type="match status" value="1"/>
</dbReference>
<evidence type="ECO:0000256" key="1">
    <source>
        <dbReference type="ARBA" id="ARBA00004651"/>
    </source>
</evidence>
<feature type="transmembrane region" description="Helical" evidence="9">
    <location>
        <begin position="131"/>
        <end position="148"/>
    </location>
</feature>
<evidence type="ECO:0000256" key="4">
    <source>
        <dbReference type="ARBA" id="ARBA00022475"/>
    </source>
</evidence>